<proteinExistence type="predicted"/>
<name>A0ABS7GLE8_9BACT</name>
<organism evidence="1 2">
    <name type="scientific">Chitinophaga rhizophila</name>
    <dbReference type="NCBI Taxonomy" id="2866212"/>
    <lineage>
        <taxon>Bacteria</taxon>
        <taxon>Pseudomonadati</taxon>
        <taxon>Bacteroidota</taxon>
        <taxon>Chitinophagia</taxon>
        <taxon>Chitinophagales</taxon>
        <taxon>Chitinophagaceae</taxon>
        <taxon>Chitinophaga</taxon>
    </lineage>
</organism>
<reference evidence="1 2" key="1">
    <citation type="submission" date="2021-08" db="EMBL/GenBank/DDBJ databases">
        <title>The genome sequence of Chitinophaga sp. B61.</title>
        <authorList>
            <person name="Zhang X."/>
        </authorList>
    </citation>
    <scope>NUCLEOTIDE SEQUENCE [LARGE SCALE GENOMIC DNA]</scope>
    <source>
        <strain evidence="1 2">B61</strain>
    </source>
</reference>
<comment type="caution">
    <text evidence="1">The sequence shown here is derived from an EMBL/GenBank/DDBJ whole genome shotgun (WGS) entry which is preliminary data.</text>
</comment>
<dbReference type="InterPro" id="IPR022385">
    <property type="entry name" value="Rhs_assc_core"/>
</dbReference>
<dbReference type="RefSeq" id="WP_220252792.1">
    <property type="nucleotide sequence ID" value="NZ_JAICCF010000004.1"/>
</dbReference>
<evidence type="ECO:0000313" key="2">
    <source>
        <dbReference type="Proteomes" id="UP000812961"/>
    </source>
</evidence>
<dbReference type="NCBIfam" id="TIGR03696">
    <property type="entry name" value="Rhs_assc_core"/>
    <property type="match status" value="1"/>
</dbReference>
<evidence type="ECO:0008006" key="3">
    <source>
        <dbReference type="Google" id="ProtNLM"/>
    </source>
</evidence>
<protein>
    <recommendedName>
        <fullName evidence="3">RHS repeat-associated core domain-containing protein</fullName>
    </recommendedName>
</protein>
<accession>A0ABS7GLE8</accession>
<evidence type="ECO:0000313" key="1">
    <source>
        <dbReference type="EMBL" id="MBW8687482.1"/>
    </source>
</evidence>
<gene>
    <name evidence="1" type="ORF">K1Y79_24310</name>
</gene>
<dbReference type="Proteomes" id="UP000812961">
    <property type="component" value="Unassembled WGS sequence"/>
</dbReference>
<keyword evidence="2" id="KW-1185">Reference proteome</keyword>
<dbReference type="EMBL" id="JAICCF010000004">
    <property type="protein sequence ID" value="MBW8687482.1"/>
    <property type="molecule type" value="Genomic_DNA"/>
</dbReference>
<dbReference type="Gene3D" id="2.180.10.10">
    <property type="entry name" value="RHS repeat-associated core"/>
    <property type="match status" value="1"/>
</dbReference>
<sequence>MGGYRYGFNGKENDNEVKGEGMQLDYGSRIYDPRLSLFLTVDPKEKELPEWGTYVAFGDNPVKNIDPDGKKFYDFNERGEFIGITHNNFFHNIFHRTGRIVDKEGNQKRRFGFASGREDRAEIENGTIKRIIIVNDAKLKEFMAVAGAFSAENKTENRGFEDRYDYIKEEGKGGGKLDFSYTWIPFEYKNAPKFPLEQKSTQLYLPPASMKGAPEYAHNHMNFGNYLFGLASEAMGFTLLETAGGAHYNSLFNSKSNNYEPQLDSGDDQRSIKLGFEYGKSLRYDRKLFIAGHGKTTWKIIDNDN</sequence>